<evidence type="ECO:0000313" key="2">
    <source>
        <dbReference type="WBParaSite" id="ACAC_0000630501-mRNA-1"/>
    </source>
</evidence>
<keyword evidence="1" id="KW-1185">Reference proteome</keyword>
<sequence length="50" mass="5969">MACEGMIADTERDFLIIIRDTLIMPMTKMTDYDVLSEVWIYSYLFRMVNL</sequence>
<reference evidence="2" key="2">
    <citation type="submission" date="2017-02" db="UniProtKB">
        <authorList>
            <consortium name="WormBaseParasite"/>
        </authorList>
    </citation>
    <scope>IDENTIFICATION</scope>
</reference>
<proteinExistence type="predicted"/>
<name>A0A0K0D8B0_ANGCA</name>
<dbReference type="AlphaFoldDB" id="A0A0K0D8B0"/>
<dbReference type="WBParaSite" id="ACAC_0000630501-mRNA-1">
    <property type="protein sequence ID" value="ACAC_0000630501-mRNA-1"/>
    <property type="gene ID" value="ACAC_0000630501"/>
</dbReference>
<protein>
    <submittedName>
        <fullName evidence="2">Neur_chan_LBD domain-containing protein</fullName>
    </submittedName>
</protein>
<evidence type="ECO:0000313" key="1">
    <source>
        <dbReference type="Proteomes" id="UP000035642"/>
    </source>
</evidence>
<organism evidence="1 2">
    <name type="scientific">Angiostrongylus cantonensis</name>
    <name type="common">Rat lungworm</name>
    <dbReference type="NCBI Taxonomy" id="6313"/>
    <lineage>
        <taxon>Eukaryota</taxon>
        <taxon>Metazoa</taxon>
        <taxon>Ecdysozoa</taxon>
        <taxon>Nematoda</taxon>
        <taxon>Chromadorea</taxon>
        <taxon>Rhabditida</taxon>
        <taxon>Rhabditina</taxon>
        <taxon>Rhabditomorpha</taxon>
        <taxon>Strongyloidea</taxon>
        <taxon>Metastrongylidae</taxon>
        <taxon>Angiostrongylus</taxon>
    </lineage>
</organism>
<accession>A0A0K0D8B0</accession>
<dbReference type="Proteomes" id="UP000035642">
    <property type="component" value="Unassembled WGS sequence"/>
</dbReference>
<reference evidence="1" key="1">
    <citation type="submission" date="2012-09" db="EMBL/GenBank/DDBJ databases">
        <authorList>
            <person name="Martin A.A."/>
        </authorList>
    </citation>
    <scope>NUCLEOTIDE SEQUENCE</scope>
</reference>